<dbReference type="InterPro" id="IPR035648">
    <property type="entry name" value="srGAP1/2/3_SH3"/>
</dbReference>
<sequence>MCSYSEVRRLTTALPGLHHEGIFRVSGSQVEVNDIKNAFERGEDPLAGDQNDHDMDSIAGVLKLYFRGLENALFPKEVFHDLMSCVSMENLQDRAVHIRKVLLSLPSNTLVVMRYLFAFLNHLSQYSDDNMMDPYNLAICFGPTLMSVPEGHDQVSCQAHVNELIKTIIIHHESIFPGPRELEGPIYDRGGAAEEYCDSSHIEPPLVDEPAPDTASEIHNSDDESDPIEAIARFDYSGRTNRELSFKKGASLLLYHRASEDWWEGRHNGTEGLVPHQYIVVQDMPDGYAGRGSPKADLEASHDAVEEKVSTRASASSPTGGHVADIYLANLNKMRKRPEATSIRRTIRPVEGLGESSSGGTGGLKTSSMSAVGLAKEGTDKRPVSAHSVLNSITRHSSLKTKVEGPQLRKSTPAGRSKSFSNHRPLDPEVIAQVEHSSQDIEATMNTALSELRELERQSNVKHAPDVVLDTLEQLKSGGASEPSSPLHSRLLREADSSQHPLQRSASSASDMPSTFRPSKSSGPKSPLSSMSTTDPIMSTACVNTLTASTANHLWSLDDILGQGATASVYKARNKKSGELVAVKVFNLVSYNRPYEVQMREFEVLQKLNHINIVKLFAVEEMHMNPKQKVLVMELCSGGSLLNLLEEPENAFGLPESEFLIVLQCVVQGMNHLRENGVVHRDIKPGNIMRKVGEDGRSVYKLTDFGAARELEDDEKFVSIYGTEEYLHPDMYERAVLRRPQQKAYGVSVDLWSIGVTFYHAATGSLPFIPYGGPRKNKKVMYKITTEKPEGAIAGVQKVEDGPIEWSYQLPHCCQLSEGLKTLVVPVLASILEANQEKCGGFVQFFAATTDILHCITVYIFSLQQATAHSIYIHFHNTYVGSYRTDL</sequence>
<dbReference type="GO" id="GO:0010628">
    <property type="term" value="P:positive regulation of gene expression"/>
    <property type="evidence" value="ECO:0007669"/>
    <property type="project" value="UniProtKB-ARBA"/>
</dbReference>
<gene>
    <name evidence="16" type="ORF">ROHU_023474</name>
</gene>
<feature type="domain" description="Protein kinase" evidence="14">
    <location>
        <begin position="555"/>
        <end position="853"/>
    </location>
</feature>
<dbReference type="Pfam" id="PF00018">
    <property type="entry name" value="SH3_1"/>
    <property type="match status" value="1"/>
</dbReference>
<evidence type="ECO:0000259" key="13">
    <source>
        <dbReference type="PROSITE" id="PS50002"/>
    </source>
</evidence>
<evidence type="ECO:0000256" key="5">
    <source>
        <dbReference type="ARBA" id="ARBA00022679"/>
    </source>
</evidence>
<dbReference type="GO" id="GO:0004674">
    <property type="term" value="F:protein serine/threonine kinase activity"/>
    <property type="evidence" value="ECO:0007669"/>
    <property type="project" value="UniProtKB-KW"/>
</dbReference>
<evidence type="ECO:0000256" key="10">
    <source>
        <dbReference type="PROSITE-ProRule" id="PRU00192"/>
    </source>
</evidence>
<dbReference type="CDD" id="cd04383">
    <property type="entry name" value="RhoGAP_srGAP"/>
    <property type="match status" value="1"/>
</dbReference>
<evidence type="ECO:0000256" key="12">
    <source>
        <dbReference type="SAM" id="MobiDB-lite"/>
    </source>
</evidence>
<feature type="compositionally biased region" description="Low complexity" evidence="12">
    <location>
        <begin position="518"/>
        <end position="532"/>
    </location>
</feature>
<keyword evidence="4" id="KW-0723">Serine/threonine-protein kinase</keyword>
<keyword evidence="17" id="KW-1185">Reference proteome</keyword>
<comment type="caution">
    <text evidence="16">The sequence shown here is derived from an EMBL/GenBank/DDBJ whole genome shotgun (WGS) entry which is preliminary data.</text>
</comment>
<keyword evidence="6 11" id="KW-0547">Nucleotide-binding</keyword>
<dbReference type="Gene3D" id="1.10.510.10">
    <property type="entry name" value="Transferase(Phosphotransferase) domain 1"/>
    <property type="match status" value="1"/>
</dbReference>
<feature type="domain" description="SH3" evidence="13">
    <location>
        <begin position="225"/>
        <end position="284"/>
    </location>
</feature>
<name>A0A498MLU9_LABRO</name>
<proteinExistence type="evidence at protein level"/>
<dbReference type="PROSITE" id="PS50238">
    <property type="entry name" value="RHOGAP"/>
    <property type="match status" value="1"/>
</dbReference>
<keyword evidence="7" id="KW-0418">Kinase</keyword>
<dbReference type="GO" id="GO:0005524">
    <property type="term" value="F:ATP binding"/>
    <property type="evidence" value="ECO:0007669"/>
    <property type="project" value="UniProtKB-UniRule"/>
</dbReference>
<dbReference type="GO" id="GO:0006950">
    <property type="term" value="P:response to stress"/>
    <property type="evidence" value="ECO:0007669"/>
    <property type="project" value="UniProtKB-ARBA"/>
</dbReference>
<organism evidence="16 17">
    <name type="scientific">Labeo rohita</name>
    <name type="common">Indian major carp</name>
    <name type="synonym">Cyprinus rohita</name>
    <dbReference type="NCBI Taxonomy" id="84645"/>
    <lineage>
        <taxon>Eukaryota</taxon>
        <taxon>Metazoa</taxon>
        <taxon>Chordata</taxon>
        <taxon>Craniata</taxon>
        <taxon>Vertebrata</taxon>
        <taxon>Euteleostomi</taxon>
        <taxon>Actinopterygii</taxon>
        <taxon>Neopterygii</taxon>
        <taxon>Teleostei</taxon>
        <taxon>Ostariophysi</taxon>
        <taxon>Cypriniformes</taxon>
        <taxon>Cyprinidae</taxon>
        <taxon>Labeoninae</taxon>
        <taxon>Labeonini</taxon>
        <taxon>Labeo</taxon>
    </lineage>
</organism>
<comment type="subcellular location">
    <subcellularLocation>
        <location evidence="1">Cytoplasm</location>
    </subcellularLocation>
</comment>
<feature type="binding site" evidence="11">
    <location>
        <position position="584"/>
    </location>
    <ligand>
        <name>ATP</name>
        <dbReference type="ChEBI" id="CHEBI:30616"/>
    </ligand>
</feature>
<evidence type="ECO:0000256" key="11">
    <source>
        <dbReference type="PROSITE-ProRule" id="PRU10141"/>
    </source>
</evidence>
<dbReference type="InterPro" id="IPR036028">
    <property type="entry name" value="SH3-like_dom_sf"/>
</dbReference>
<feature type="region of interest" description="Disordered" evidence="12">
    <location>
        <begin position="337"/>
        <end position="371"/>
    </location>
</feature>
<dbReference type="STRING" id="84645.A0A498MLU9"/>
<evidence type="ECO:0000256" key="9">
    <source>
        <dbReference type="ARBA" id="ARBA00023054"/>
    </source>
</evidence>
<dbReference type="Proteomes" id="UP000290572">
    <property type="component" value="Unassembled WGS sequence"/>
</dbReference>
<dbReference type="InterPro" id="IPR000198">
    <property type="entry name" value="RhoGAP_dom"/>
</dbReference>
<dbReference type="GO" id="GO:0045089">
    <property type="term" value="P:positive regulation of innate immune response"/>
    <property type="evidence" value="ECO:0007669"/>
    <property type="project" value="UniProtKB-ARBA"/>
</dbReference>
<dbReference type="AlphaFoldDB" id="A0A498MLU9"/>
<keyword evidence="8 11" id="KW-0067">ATP-binding</keyword>
<evidence type="ECO:0007829" key="18">
    <source>
        <dbReference type="PeptideAtlas" id="A0A498MLU9"/>
    </source>
</evidence>
<dbReference type="InterPro" id="IPR017441">
    <property type="entry name" value="Protein_kinase_ATP_BS"/>
</dbReference>
<evidence type="ECO:0000256" key="7">
    <source>
        <dbReference type="ARBA" id="ARBA00022777"/>
    </source>
</evidence>
<evidence type="ECO:0000259" key="14">
    <source>
        <dbReference type="PROSITE" id="PS50011"/>
    </source>
</evidence>
<feature type="region of interest" description="Disordered" evidence="12">
    <location>
        <begin position="494"/>
        <end position="534"/>
    </location>
</feature>
<dbReference type="FunFam" id="3.30.200.20:FF:000106">
    <property type="entry name" value="serine/threonine-protein kinase TBK1 isoform X1"/>
    <property type="match status" value="1"/>
</dbReference>
<dbReference type="CDD" id="cd11955">
    <property type="entry name" value="SH3_srGAP1-3"/>
    <property type="match status" value="1"/>
</dbReference>
<dbReference type="GO" id="GO:0005737">
    <property type="term" value="C:cytoplasm"/>
    <property type="evidence" value="ECO:0007669"/>
    <property type="project" value="UniProtKB-SubCell"/>
</dbReference>
<dbReference type="PROSITE" id="PS50002">
    <property type="entry name" value="SH3"/>
    <property type="match status" value="1"/>
</dbReference>
<reference evidence="16 17" key="1">
    <citation type="submission" date="2018-03" db="EMBL/GenBank/DDBJ databases">
        <title>Draft genome sequence of Rohu Carp (Labeo rohita).</title>
        <authorList>
            <person name="Das P."/>
            <person name="Kushwaha B."/>
            <person name="Joshi C.G."/>
            <person name="Kumar D."/>
            <person name="Nagpure N.S."/>
            <person name="Sahoo L."/>
            <person name="Das S.P."/>
            <person name="Bit A."/>
            <person name="Patnaik S."/>
            <person name="Meher P.K."/>
            <person name="Jayasankar P."/>
            <person name="Koringa P.G."/>
            <person name="Patel N.V."/>
            <person name="Hinsu A.T."/>
            <person name="Kumar R."/>
            <person name="Pandey M."/>
            <person name="Agarwal S."/>
            <person name="Srivastava S."/>
            <person name="Singh M."/>
            <person name="Iquebal M.A."/>
            <person name="Jaiswal S."/>
            <person name="Angadi U.B."/>
            <person name="Kumar N."/>
            <person name="Raza M."/>
            <person name="Shah T.M."/>
            <person name="Rai A."/>
            <person name="Jena J.K."/>
        </authorList>
    </citation>
    <scope>NUCLEOTIDE SEQUENCE [LARGE SCALE GENOMIC DNA]</scope>
    <source>
        <strain evidence="16">DASCIFA01</strain>
        <tissue evidence="16">Testis</tissue>
    </source>
</reference>
<evidence type="ECO:0000256" key="1">
    <source>
        <dbReference type="ARBA" id="ARBA00004496"/>
    </source>
</evidence>
<dbReference type="PROSITE" id="PS50011">
    <property type="entry name" value="PROTEIN_KINASE_DOM"/>
    <property type="match status" value="1"/>
</dbReference>
<dbReference type="SMART" id="SM00324">
    <property type="entry name" value="RhoGAP"/>
    <property type="match status" value="1"/>
</dbReference>
<dbReference type="FunFam" id="2.30.30.40:FF:000266">
    <property type="entry name" value="SLIT-ROBO Rho GTPase-activating protein 2"/>
    <property type="match status" value="1"/>
</dbReference>
<feature type="region of interest" description="Disordered" evidence="12">
    <location>
        <begin position="393"/>
        <end position="428"/>
    </location>
</feature>
<dbReference type="InterPro" id="IPR051627">
    <property type="entry name" value="SLIT-ROBO_RhoGAP"/>
</dbReference>
<dbReference type="Pfam" id="PF00069">
    <property type="entry name" value="Pkinase"/>
    <property type="match status" value="1"/>
</dbReference>
<feature type="compositionally biased region" description="Polar residues" evidence="12">
    <location>
        <begin position="498"/>
        <end position="517"/>
    </location>
</feature>
<feature type="domain" description="Rho-GAP" evidence="15">
    <location>
        <begin position="1"/>
        <end position="176"/>
    </location>
</feature>
<protein>
    <submittedName>
        <fullName evidence="16">SLIT-ROBO Rho GTPase-activating 2 isoform X1</fullName>
    </submittedName>
</protein>
<dbReference type="FunFam" id="1.10.555.10:FF:000112">
    <property type="entry name" value="SLIT-ROBO Rho GTPase-activating protein 3"/>
    <property type="match status" value="1"/>
</dbReference>
<dbReference type="GO" id="GO:0007165">
    <property type="term" value="P:signal transduction"/>
    <property type="evidence" value="ECO:0007669"/>
    <property type="project" value="InterPro"/>
</dbReference>
<evidence type="ECO:0000256" key="8">
    <source>
        <dbReference type="ARBA" id="ARBA00022840"/>
    </source>
</evidence>
<keyword evidence="9" id="KW-0175">Coiled coil</keyword>
<evidence type="ECO:0000259" key="15">
    <source>
        <dbReference type="PROSITE" id="PS50238"/>
    </source>
</evidence>
<dbReference type="FunFam" id="1.10.510.10:FF:000100">
    <property type="entry name" value="inhibitor of nuclear factor kappa-B kinase subunit epsilon"/>
    <property type="match status" value="1"/>
</dbReference>
<dbReference type="Gene3D" id="1.10.555.10">
    <property type="entry name" value="Rho GTPase activation protein"/>
    <property type="match status" value="1"/>
</dbReference>
<dbReference type="EMBL" id="QBIY01012594">
    <property type="protein sequence ID" value="RXN22399.1"/>
    <property type="molecule type" value="Genomic_DNA"/>
</dbReference>
<accession>A0A498MLU9</accession>
<evidence type="ECO:0000256" key="4">
    <source>
        <dbReference type="ARBA" id="ARBA00022527"/>
    </source>
</evidence>
<dbReference type="GO" id="GO:0009967">
    <property type="term" value="P:positive regulation of signal transduction"/>
    <property type="evidence" value="ECO:0007669"/>
    <property type="project" value="UniProtKB-ARBA"/>
</dbReference>
<evidence type="ECO:0000256" key="6">
    <source>
        <dbReference type="ARBA" id="ARBA00022741"/>
    </source>
</evidence>
<keyword evidence="3" id="KW-0963">Cytoplasm</keyword>
<keyword evidence="2 10" id="KW-0728">SH3 domain</keyword>
<evidence type="ECO:0000256" key="3">
    <source>
        <dbReference type="ARBA" id="ARBA00022490"/>
    </source>
</evidence>
<dbReference type="Pfam" id="PF00620">
    <property type="entry name" value="RhoGAP"/>
    <property type="match status" value="1"/>
</dbReference>
<dbReference type="InterPro" id="IPR000719">
    <property type="entry name" value="Prot_kinase_dom"/>
</dbReference>
<evidence type="ECO:0000313" key="17">
    <source>
        <dbReference type="Proteomes" id="UP000290572"/>
    </source>
</evidence>
<dbReference type="SUPFAM" id="SSF56112">
    <property type="entry name" value="Protein kinase-like (PK-like)"/>
    <property type="match status" value="1"/>
</dbReference>
<evidence type="ECO:0000256" key="2">
    <source>
        <dbReference type="ARBA" id="ARBA00022443"/>
    </source>
</evidence>
<keyword evidence="18" id="KW-1267">Proteomics identification</keyword>
<dbReference type="SMART" id="SM00220">
    <property type="entry name" value="S_TKc"/>
    <property type="match status" value="1"/>
</dbReference>
<evidence type="ECO:0000313" key="16">
    <source>
        <dbReference type="EMBL" id="RXN22399.1"/>
    </source>
</evidence>
<dbReference type="SMART" id="SM00326">
    <property type="entry name" value="SH3"/>
    <property type="match status" value="1"/>
</dbReference>
<dbReference type="Gene3D" id="2.30.30.40">
    <property type="entry name" value="SH3 Domains"/>
    <property type="match status" value="1"/>
</dbReference>
<dbReference type="InterPro" id="IPR008936">
    <property type="entry name" value="Rho_GTPase_activation_prot"/>
</dbReference>
<dbReference type="InterPro" id="IPR001452">
    <property type="entry name" value="SH3_domain"/>
</dbReference>
<keyword evidence="5" id="KW-0808">Transferase</keyword>
<dbReference type="Gene3D" id="3.30.200.20">
    <property type="entry name" value="Phosphorylase Kinase, domain 1"/>
    <property type="match status" value="1"/>
</dbReference>
<dbReference type="SUPFAM" id="SSF50044">
    <property type="entry name" value="SH3-domain"/>
    <property type="match status" value="1"/>
</dbReference>
<dbReference type="PANTHER" id="PTHR14166">
    <property type="entry name" value="SLIT-ROBO RHO GTPASE ACTIVATING PROTEIN"/>
    <property type="match status" value="1"/>
</dbReference>
<dbReference type="SUPFAM" id="SSF48350">
    <property type="entry name" value="GTPase activation domain, GAP"/>
    <property type="match status" value="1"/>
</dbReference>
<dbReference type="PROSITE" id="PS00107">
    <property type="entry name" value="PROTEIN_KINASE_ATP"/>
    <property type="match status" value="1"/>
</dbReference>
<dbReference type="InterPro" id="IPR011009">
    <property type="entry name" value="Kinase-like_dom_sf"/>
</dbReference>